<reference evidence="1" key="1">
    <citation type="submission" date="2023-01" db="EMBL/GenBank/DDBJ databases">
        <title>The chitinases involved in constricting ring structure development in the nematode-trapping fungus Drechslerella dactyloides.</title>
        <authorList>
            <person name="Wang R."/>
            <person name="Zhang L."/>
            <person name="Tang P."/>
            <person name="Li S."/>
            <person name="Liang L."/>
        </authorList>
    </citation>
    <scope>NUCLEOTIDE SEQUENCE</scope>
    <source>
        <strain evidence="1">YMF1.00031</strain>
    </source>
</reference>
<protein>
    <submittedName>
        <fullName evidence="1">Uncharacterized protein</fullName>
    </submittedName>
</protein>
<organism evidence="1 2">
    <name type="scientific">Drechslerella dactyloides</name>
    <name type="common">Nematode-trapping fungus</name>
    <name type="synonym">Arthrobotrys dactyloides</name>
    <dbReference type="NCBI Taxonomy" id="74499"/>
    <lineage>
        <taxon>Eukaryota</taxon>
        <taxon>Fungi</taxon>
        <taxon>Dikarya</taxon>
        <taxon>Ascomycota</taxon>
        <taxon>Pezizomycotina</taxon>
        <taxon>Orbiliomycetes</taxon>
        <taxon>Orbiliales</taxon>
        <taxon>Orbiliaceae</taxon>
        <taxon>Drechslerella</taxon>
    </lineage>
</organism>
<proteinExistence type="predicted"/>
<evidence type="ECO:0000313" key="2">
    <source>
        <dbReference type="Proteomes" id="UP001221413"/>
    </source>
</evidence>
<accession>A0AAD6J5S3</accession>
<name>A0AAD6J5S3_DREDA</name>
<sequence length="78" mass="8248">MMVDAALTLPMDRSGVSKGAGDRKRMDEYEMQLCCGAGQGRIRPASPACVFVSICRMDSVMGQNGGCKTVTSSDGQIL</sequence>
<keyword evidence="2" id="KW-1185">Reference proteome</keyword>
<dbReference type="EMBL" id="JAQGDS010000001">
    <property type="protein sequence ID" value="KAJ6264785.1"/>
    <property type="molecule type" value="Genomic_DNA"/>
</dbReference>
<dbReference type="AlphaFoldDB" id="A0AAD6J5S3"/>
<evidence type="ECO:0000313" key="1">
    <source>
        <dbReference type="EMBL" id="KAJ6264785.1"/>
    </source>
</evidence>
<gene>
    <name evidence="1" type="ORF">Dda_0937</name>
</gene>
<comment type="caution">
    <text evidence="1">The sequence shown here is derived from an EMBL/GenBank/DDBJ whole genome shotgun (WGS) entry which is preliminary data.</text>
</comment>
<dbReference type="Proteomes" id="UP001221413">
    <property type="component" value="Unassembled WGS sequence"/>
</dbReference>